<keyword evidence="2" id="KW-1185">Reference proteome</keyword>
<accession>A0ABD3AUY6</accession>
<dbReference type="AlphaFoldDB" id="A0ABD3AUY6"/>
<evidence type="ECO:0000313" key="1">
    <source>
        <dbReference type="EMBL" id="KAL3534965.1"/>
    </source>
</evidence>
<name>A0ABD3AUY6_9GENT</name>
<gene>
    <name evidence="1" type="ORF">ACH5RR_003426</name>
</gene>
<organism evidence="1 2">
    <name type="scientific">Cinchona calisaya</name>
    <dbReference type="NCBI Taxonomy" id="153742"/>
    <lineage>
        <taxon>Eukaryota</taxon>
        <taxon>Viridiplantae</taxon>
        <taxon>Streptophyta</taxon>
        <taxon>Embryophyta</taxon>
        <taxon>Tracheophyta</taxon>
        <taxon>Spermatophyta</taxon>
        <taxon>Magnoliopsida</taxon>
        <taxon>eudicotyledons</taxon>
        <taxon>Gunneridae</taxon>
        <taxon>Pentapetalae</taxon>
        <taxon>asterids</taxon>
        <taxon>lamiids</taxon>
        <taxon>Gentianales</taxon>
        <taxon>Rubiaceae</taxon>
        <taxon>Cinchonoideae</taxon>
        <taxon>Cinchoneae</taxon>
        <taxon>Cinchona</taxon>
    </lineage>
</organism>
<comment type="caution">
    <text evidence="1">The sequence shown here is derived from an EMBL/GenBank/DDBJ whole genome shotgun (WGS) entry which is preliminary data.</text>
</comment>
<dbReference type="Proteomes" id="UP001630127">
    <property type="component" value="Unassembled WGS sequence"/>
</dbReference>
<protein>
    <submittedName>
        <fullName evidence="1">Uncharacterized protein</fullName>
    </submittedName>
</protein>
<sequence>MYVMQETRCFHSHVNNVTKEVVKKHDRGLDDILELISTLNELNQTIACFRQAIDERNRRYDRHVDYFDMEFKRLNLTMYSMKLLTAVMPQDGVD</sequence>
<evidence type="ECO:0000313" key="2">
    <source>
        <dbReference type="Proteomes" id="UP001630127"/>
    </source>
</evidence>
<proteinExistence type="predicted"/>
<dbReference type="EMBL" id="JBJUIK010000002">
    <property type="protein sequence ID" value="KAL3534965.1"/>
    <property type="molecule type" value="Genomic_DNA"/>
</dbReference>
<reference evidence="1 2" key="1">
    <citation type="submission" date="2024-11" db="EMBL/GenBank/DDBJ databases">
        <title>A near-complete genome assembly of Cinchona calisaya.</title>
        <authorList>
            <person name="Lian D.C."/>
            <person name="Zhao X.W."/>
            <person name="Wei L."/>
        </authorList>
    </citation>
    <scope>NUCLEOTIDE SEQUENCE [LARGE SCALE GENOMIC DNA]</scope>
    <source>
        <tissue evidence="1">Nenye</tissue>
    </source>
</reference>